<feature type="chain" id="PRO_5003885788" description="CBM1 domain-containing protein" evidence="1">
    <location>
        <begin position="22"/>
        <end position="68"/>
    </location>
</feature>
<dbReference type="HOGENOM" id="CLU_2849671_0_0_1"/>
<dbReference type="RefSeq" id="XP_007331158.1">
    <property type="nucleotide sequence ID" value="XM_007331096.1"/>
</dbReference>
<dbReference type="EMBL" id="JH971392">
    <property type="protein sequence ID" value="EKM78531.1"/>
    <property type="molecule type" value="Genomic_DNA"/>
</dbReference>
<gene>
    <name evidence="2" type="ORF">AGABI1DRAFT_114771</name>
</gene>
<dbReference type="InParanoid" id="K5WSY9"/>
<name>K5WSY9_AGABU</name>
<evidence type="ECO:0000313" key="2">
    <source>
        <dbReference type="EMBL" id="EKM78531.1"/>
    </source>
</evidence>
<dbReference type="Proteomes" id="UP000008493">
    <property type="component" value="Unassembled WGS sequence"/>
</dbReference>
<sequence>MKFNLATTVIAALAFVAGANAISCQSQGGACHDGGRDCPAGTRSVFWDSGCAESHWWWTHDDKCCVPN</sequence>
<dbReference type="KEGG" id="abp:AGABI1DRAFT114771"/>
<feature type="signal peptide" evidence="1">
    <location>
        <begin position="1"/>
        <end position="21"/>
    </location>
</feature>
<dbReference type="OrthoDB" id="4242135at2759"/>
<keyword evidence="1" id="KW-0732">Signal</keyword>
<protein>
    <recommendedName>
        <fullName evidence="4">CBM1 domain-containing protein</fullName>
    </recommendedName>
</protein>
<keyword evidence="3" id="KW-1185">Reference proteome</keyword>
<evidence type="ECO:0000313" key="3">
    <source>
        <dbReference type="Proteomes" id="UP000008493"/>
    </source>
</evidence>
<organism evidence="2 3">
    <name type="scientific">Agaricus bisporus var. burnettii (strain JB137-S8 / ATCC MYA-4627 / FGSC 10392)</name>
    <name type="common">White button mushroom</name>
    <dbReference type="NCBI Taxonomy" id="597362"/>
    <lineage>
        <taxon>Eukaryota</taxon>
        <taxon>Fungi</taxon>
        <taxon>Dikarya</taxon>
        <taxon>Basidiomycota</taxon>
        <taxon>Agaricomycotina</taxon>
        <taxon>Agaricomycetes</taxon>
        <taxon>Agaricomycetidae</taxon>
        <taxon>Agaricales</taxon>
        <taxon>Agaricineae</taxon>
        <taxon>Agaricaceae</taxon>
        <taxon>Agaricus</taxon>
    </lineage>
</organism>
<proteinExistence type="predicted"/>
<dbReference type="AlphaFoldDB" id="K5WSY9"/>
<dbReference type="OMA" id="CAESHWW"/>
<reference evidence="3" key="1">
    <citation type="journal article" date="2012" name="Proc. Natl. Acad. Sci. U.S.A.">
        <title>Genome sequence of the button mushroom Agaricus bisporus reveals mechanisms governing adaptation to a humic-rich ecological niche.</title>
        <authorList>
            <person name="Morin E."/>
            <person name="Kohler A."/>
            <person name="Baker A.R."/>
            <person name="Foulongne-Oriol M."/>
            <person name="Lombard V."/>
            <person name="Nagy L.G."/>
            <person name="Ohm R.A."/>
            <person name="Patyshakuliyeva A."/>
            <person name="Brun A."/>
            <person name="Aerts A.L."/>
            <person name="Bailey A.M."/>
            <person name="Billette C."/>
            <person name="Coutinho P.M."/>
            <person name="Deakin G."/>
            <person name="Doddapaneni H."/>
            <person name="Floudas D."/>
            <person name="Grimwood J."/>
            <person name="Hilden K."/>
            <person name="Kuees U."/>
            <person name="LaButti K.M."/>
            <person name="Lapidus A."/>
            <person name="Lindquist E.A."/>
            <person name="Lucas S.M."/>
            <person name="Murat C."/>
            <person name="Riley R.W."/>
            <person name="Salamov A.A."/>
            <person name="Schmutz J."/>
            <person name="Subramanian V."/>
            <person name="Woesten H.A.B."/>
            <person name="Xu J."/>
            <person name="Eastwood D.C."/>
            <person name="Foster G.D."/>
            <person name="Sonnenberg A.S."/>
            <person name="Cullen D."/>
            <person name="de Vries R.P."/>
            <person name="Lundell T."/>
            <person name="Hibbett D.S."/>
            <person name="Henrissat B."/>
            <person name="Burton K.S."/>
            <person name="Kerrigan R.W."/>
            <person name="Challen M.P."/>
            <person name="Grigoriev I.V."/>
            <person name="Martin F."/>
        </authorList>
    </citation>
    <scope>NUCLEOTIDE SEQUENCE [LARGE SCALE GENOMIC DNA]</scope>
    <source>
        <strain evidence="3">JB137-S8 / ATCC MYA-4627 / FGSC 10392</strain>
    </source>
</reference>
<evidence type="ECO:0008006" key="4">
    <source>
        <dbReference type="Google" id="ProtNLM"/>
    </source>
</evidence>
<dbReference type="GeneID" id="18824464"/>
<accession>K5WSY9</accession>
<dbReference type="eggNOG" id="ENOG502T2Q8">
    <property type="taxonomic scope" value="Eukaryota"/>
</dbReference>
<evidence type="ECO:0000256" key="1">
    <source>
        <dbReference type="SAM" id="SignalP"/>
    </source>
</evidence>